<feature type="domain" description="Glycosyltransferase 2-like" evidence="1">
    <location>
        <begin position="33"/>
        <end position="141"/>
    </location>
</feature>
<dbReference type="RefSeq" id="WP_165237168.1">
    <property type="nucleotide sequence ID" value="NZ_JAAKZV010000051.1"/>
</dbReference>
<dbReference type="InterPro" id="IPR001173">
    <property type="entry name" value="Glyco_trans_2-like"/>
</dbReference>
<dbReference type="Pfam" id="PF00535">
    <property type="entry name" value="Glycos_transf_2"/>
    <property type="match status" value="1"/>
</dbReference>
<proteinExistence type="predicted"/>
<comment type="caution">
    <text evidence="2">The sequence shown here is derived from an EMBL/GenBank/DDBJ whole genome shotgun (WGS) entry which is preliminary data.</text>
</comment>
<evidence type="ECO:0000259" key="1">
    <source>
        <dbReference type="Pfam" id="PF00535"/>
    </source>
</evidence>
<dbReference type="Proteomes" id="UP000481583">
    <property type="component" value="Unassembled WGS sequence"/>
</dbReference>
<accession>A0A6G4TZA2</accession>
<sequence>MARMAVRSVVIAVPTLGARPLPALLAAVAGQAALARQRGYEVRVALLDNSPAGSAAARRAAAGHGVEYVRVPERGFAQVRNAALDTAGDADVLVFIDDDEFPVPGWLLAFLDGARTHAADVAVGPVRVAVPERAPAWVADGALLRSCGGSRPDGPLTGPAYSGNTLLRLAPVRAAGLRFGAEFDRVGGEDTAFFGELAERGAHMVWIDAAAVAETPDPDRLTLRGLVRRFYLSGYGNALADRAARRPLLHLGARRAGRALRGLGRLAAAVVLARAPLAARGLADVAFAGGWWAALARPRTGRG</sequence>
<evidence type="ECO:0000313" key="3">
    <source>
        <dbReference type="Proteomes" id="UP000481583"/>
    </source>
</evidence>
<gene>
    <name evidence="2" type="ORF">G5C51_14395</name>
</gene>
<keyword evidence="3" id="KW-1185">Reference proteome</keyword>
<dbReference type="InterPro" id="IPR029044">
    <property type="entry name" value="Nucleotide-diphossugar_trans"/>
</dbReference>
<dbReference type="GO" id="GO:0016740">
    <property type="term" value="F:transferase activity"/>
    <property type="evidence" value="ECO:0007669"/>
    <property type="project" value="UniProtKB-KW"/>
</dbReference>
<dbReference type="EMBL" id="JAAKZV010000051">
    <property type="protein sequence ID" value="NGN65082.1"/>
    <property type="molecule type" value="Genomic_DNA"/>
</dbReference>
<protein>
    <submittedName>
        <fullName evidence="2">Glycosyltransferase family 2 protein</fullName>
    </submittedName>
</protein>
<name>A0A6G4TZA2_9ACTN</name>
<dbReference type="Gene3D" id="3.90.550.10">
    <property type="entry name" value="Spore Coat Polysaccharide Biosynthesis Protein SpsA, Chain A"/>
    <property type="match status" value="1"/>
</dbReference>
<dbReference type="SUPFAM" id="SSF53448">
    <property type="entry name" value="Nucleotide-diphospho-sugar transferases"/>
    <property type="match status" value="1"/>
</dbReference>
<dbReference type="CDD" id="cd00761">
    <property type="entry name" value="Glyco_tranf_GTA_type"/>
    <property type="match status" value="1"/>
</dbReference>
<keyword evidence="2" id="KW-0808">Transferase</keyword>
<organism evidence="2 3">
    <name type="scientific">Streptomyces coryli</name>
    <dbReference type="NCBI Taxonomy" id="1128680"/>
    <lineage>
        <taxon>Bacteria</taxon>
        <taxon>Bacillati</taxon>
        <taxon>Actinomycetota</taxon>
        <taxon>Actinomycetes</taxon>
        <taxon>Kitasatosporales</taxon>
        <taxon>Streptomycetaceae</taxon>
        <taxon>Streptomyces</taxon>
    </lineage>
</organism>
<evidence type="ECO:0000313" key="2">
    <source>
        <dbReference type="EMBL" id="NGN65082.1"/>
    </source>
</evidence>
<reference evidence="2 3" key="1">
    <citation type="submission" date="2020-02" db="EMBL/GenBank/DDBJ databases">
        <title>Whole-genome analyses of novel actinobacteria.</title>
        <authorList>
            <person name="Sahin N."/>
        </authorList>
    </citation>
    <scope>NUCLEOTIDE SEQUENCE [LARGE SCALE GENOMIC DNA]</scope>
    <source>
        <strain evidence="2 3">A7024</strain>
    </source>
</reference>
<dbReference type="AlphaFoldDB" id="A0A6G4TZA2"/>